<gene>
    <name evidence="1" type="ORF">BECKTC1821E_GA0114239_101258</name>
    <name evidence="2" type="ORF">BECKTC1821F_GA0114240_107314</name>
</gene>
<evidence type="ECO:0000313" key="1">
    <source>
        <dbReference type="EMBL" id="VFK41626.1"/>
    </source>
</evidence>
<dbReference type="EMBL" id="CAADFW010000073">
    <property type="protein sequence ID" value="VFK62374.1"/>
    <property type="molecule type" value="Genomic_DNA"/>
</dbReference>
<sequence length="84" mass="9460">MLALRAETERGCGFPRILFSTFVSTRGAGCRIDAIIIVNQQGFFIFRGDESAMIVRLKMHPFGCDDDDYIVFRDASLFFPSQCA</sequence>
<dbReference type="AlphaFoldDB" id="A0A451A8M2"/>
<organism evidence="2">
    <name type="scientific">Candidatus Kentrum sp. TC</name>
    <dbReference type="NCBI Taxonomy" id="2126339"/>
    <lineage>
        <taxon>Bacteria</taxon>
        <taxon>Pseudomonadati</taxon>
        <taxon>Pseudomonadota</taxon>
        <taxon>Gammaproteobacteria</taxon>
        <taxon>Candidatus Kentrum</taxon>
    </lineage>
</organism>
<proteinExistence type="predicted"/>
<accession>A0A451A8M2</accession>
<protein>
    <submittedName>
        <fullName evidence="2">Uncharacterized protein</fullName>
    </submittedName>
</protein>
<dbReference type="EMBL" id="CAADFT010000012">
    <property type="protein sequence ID" value="VFK41626.1"/>
    <property type="molecule type" value="Genomic_DNA"/>
</dbReference>
<reference evidence="2" key="1">
    <citation type="submission" date="2019-02" db="EMBL/GenBank/DDBJ databases">
        <authorList>
            <person name="Gruber-Vodicka R. H."/>
            <person name="Seah K. B. B."/>
        </authorList>
    </citation>
    <scope>NUCLEOTIDE SEQUENCE</scope>
    <source>
        <strain evidence="1">BECK_BZ125</strain>
        <strain evidence="2">BECK_BZ126</strain>
    </source>
</reference>
<name>A0A451A8M2_9GAMM</name>
<evidence type="ECO:0000313" key="2">
    <source>
        <dbReference type="EMBL" id="VFK62374.1"/>
    </source>
</evidence>